<evidence type="ECO:0000313" key="1">
    <source>
        <dbReference type="EMBL" id="CAA9415335.1"/>
    </source>
</evidence>
<sequence>MSLGRARAVALVGLEGHLVEVEADVASGLPAFVLVG</sequence>
<organism evidence="1">
    <name type="scientific">uncultured Quadrisphaera sp</name>
    <dbReference type="NCBI Taxonomy" id="904978"/>
    <lineage>
        <taxon>Bacteria</taxon>
        <taxon>Bacillati</taxon>
        <taxon>Actinomycetota</taxon>
        <taxon>Actinomycetes</taxon>
        <taxon>Kineosporiales</taxon>
        <taxon>Kineosporiaceae</taxon>
        <taxon>Quadrisphaera</taxon>
        <taxon>environmental samples</taxon>
    </lineage>
</organism>
<gene>
    <name evidence="1" type="ORF">AVDCRST_MAG35-1674</name>
</gene>
<dbReference type="AlphaFoldDB" id="A0A6J4PH32"/>
<reference evidence="1" key="1">
    <citation type="submission" date="2020-02" db="EMBL/GenBank/DDBJ databases">
        <authorList>
            <person name="Meier V. D."/>
        </authorList>
    </citation>
    <scope>NUCLEOTIDE SEQUENCE</scope>
    <source>
        <strain evidence="1">AVDCRST_MAG35</strain>
    </source>
</reference>
<feature type="non-terminal residue" evidence="1">
    <location>
        <position position="36"/>
    </location>
</feature>
<accession>A0A6J4PH32</accession>
<protein>
    <submittedName>
        <fullName evidence="1">MG(2+) CHELATASE FAMILY PROTEIN / ComM-related protein</fullName>
    </submittedName>
</protein>
<proteinExistence type="predicted"/>
<name>A0A6J4PH32_9ACTN</name>
<dbReference type="EMBL" id="CADCUY010000345">
    <property type="protein sequence ID" value="CAA9415335.1"/>
    <property type="molecule type" value="Genomic_DNA"/>
</dbReference>